<dbReference type="GO" id="GO:0140662">
    <property type="term" value="F:ATP-dependent protein folding chaperone"/>
    <property type="evidence" value="ECO:0007669"/>
    <property type="project" value="InterPro"/>
</dbReference>
<dbReference type="InterPro" id="IPR002423">
    <property type="entry name" value="Cpn60/GroEL/TCP-1"/>
</dbReference>
<evidence type="ECO:0000256" key="2">
    <source>
        <dbReference type="ARBA" id="ARBA00008020"/>
    </source>
</evidence>
<dbReference type="InterPro" id="IPR017998">
    <property type="entry name" value="Chaperone_TCP-1"/>
</dbReference>
<dbReference type="OrthoDB" id="496at2759"/>
<dbReference type="InterPro" id="IPR027413">
    <property type="entry name" value="GROEL-like_equatorial_sf"/>
</dbReference>
<sequence length="583" mass="62486">MSLAIFGDRQSGQDVRTANAAAVQSISNILRSSLGPQGLDKMLVDEIGDMTITNDGATILKQLEVQHPAAKVLVELSDLQDKEVGDGTTSVVLLAAEFLRHGNQLVREGVHPTAVIAGFKLAMKESVKYIQDHLTARVDVNNKNVLLNIARTTISSKLIGAETDYFSELIVKAILSVKMTNDRGEVKYPVTSINVIKTHGKSMRESTLVEGYALKAGRAAQGMPQVIKNAKIALLDFNLRQHRMQLGVQIQVDNPEELEKIRQKEKDITASKIRKILASGANVILTTQGIDDMAMKYFVEAGALAVRRVDRRDLKRIAKITDGHVVLTMATLDGDEKFDPSDLGTCEEVCEERIGDWDHLLFKGCSPKSAGASSAATIILRGANEYMLDEVDRSVHDALCAVSRALENTYVCPGGGAVETALSVYLEDFARTLGSREQLAIAAFAEALLIIPRTLAVNAALDASDLTARLRAIHAKAQGQIGSSSAAGGSGGSGGGGSANASQSSLHTNMSTSSSSDASPDDLKWYGLDLTAGKTRNNMQAGVIEAAVSKTKALRFATEAAVTILRIDDLIKIAPEPEREPER</sequence>
<dbReference type="Gene3D" id="1.10.560.10">
    <property type="entry name" value="GroEL-like equatorial domain"/>
    <property type="match status" value="2"/>
</dbReference>
<dbReference type="FunFam" id="1.10.560.10:FF:000070">
    <property type="entry name" value="Uncharacterized protein"/>
    <property type="match status" value="1"/>
</dbReference>
<dbReference type="SUPFAM" id="SSF52029">
    <property type="entry name" value="GroEL apical domain-like"/>
    <property type="match status" value="1"/>
</dbReference>
<dbReference type="GeneID" id="94428363"/>
<dbReference type="NCBIfam" id="NF041082">
    <property type="entry name" value="thermosome_alpha"/>
    <property type="match status" value="1"/>
</dbReference>
<reference evidence="11 12" key="1">
    <citation type="journal article" date="2017" name="Int. J. Parasitol.">
        <title>The genome of the protozoan parasite Cystoisospora suis and a reverse vaccinology approach to identify vaccine candidates.</title>
        <authorList>
            <person name="Palmieri N."/>
            <person name="Shrestha A."/>
            <person name="Ruttkowski B."/>
            <person name="Beck T."/>
            <person name="Vogl C."/>
            <person name="Tomley F."/>
            <person name="Blake D.P."/>
            <person name="Joachim A."/>
        </authorList>
    </citation>
    <scope>NUCLEOTIDE SEQUENCE [LARGE SCALE GENOMIC DNA]</scope>
    <source>
        <strain evidence="11 12">Wien I</strain>
    </source>
</reference>
<comment type="subcellular location">
    <subcellularLocation>
        <location evidence="1">Cytoplasm</location>
    </subcellularLocation>
</comment>
<dbReference type="GO" id="GO:0005524">
    <property type="term" value="F:ATP binding"/>
    <property type="evidence" value="ECO:0007669"/>
    <property type="project" value="UniProtKB-KW"/>
</dbReference>
<evidence type="ECO:0000256" key="5">
    <source>
        <dbReference type="ARBA" id="ARBA00022741"/>
    </source>
</evidence>
<feature type="compositionally biased region" description="Gly residues" evidence="10">
    <location>
        <begin position="488"/>
        <end position="498"/>
    </location>
</feature>
<evidence type="ECO:0000256" key="7">
    <source>
        <dbReference type="ARBA" id="ARBA00023186"/>
    </source>
</evidence>
<dbReference type="SUPFAM" id="SSF54849">
    <property type="entry name" value="GroEL-intermediate domain like"/>
    <property type="match status" value="1"/>
</dbReference>
<dbReference type="PRINTS" id="PR00304">
    <property type="entry name" value="TCOMPLEXTCP1"/>
</dbReference>
<proteinExistence type="inferred from homology"/>
<evidence type="ECO:0000313" key="12">
    <source>
        <dbReference type="Proteomes" id="UP000221165"/>
    </source>
</evidence>
<dbReference type="InterPro" id="IPR002194">
    <property type="entry name" value="Chaperonin_TCP-1_CS"/>
</dbReference>
<evidence type="ECO:0000256" key="10">
    <source>
        <dbReference type="SAM" id="MobiDB-lite"/>
    </source>
</evidence>
<keyword evidence="6 9" id="KW-0067">ATP-binding</keyword>
<keyword evidence="12" id="KW-1185">Reference proteome</keyword>
<dbReference type="InterPro" id="IPR027410">
    <property type="entry name" value="TCP-1-like_intermed_sf"/>
</dbReference>
<dbReference type="PROSITE" id="PS00751">
    <property type="entry name" value="TCP1_2"/>
    <property type="match status" value="1"/>
</dbReference>
<keyword evidence="5 9" id="KW-0547">Nucleotide-binding</keyword>
<dbReference type="VEuPathDB" id="ToxoDB:CSUI_004971"/>
<dbReference type="NCBIfam" id="NF041083">
    <property type="entry name" value="thermosome_beta"/>
    <property type="match status" value="1"/>
</dbReference>
<dbReference type="Pfam" id="PF00118">
    <property type="entry name" value="Cpn60_TCP1"/>
    <property type="match status" value="1"/>
</dbReference>
<evidence type="ECO:0000313" key="11">
    <source>
        <dbReference type="EMBL" id="PHJ21181.1"/>
    </source>
</evidence>
<organism evidence="11 12">
    <name type="scientific">Cystoisospora suis</name>
    <dbReference type="NCBI Taxonomy" id="483139"/>
    <lineage>
        <taxon>Eukaryota</taxon>
        <taxon>Sar</taxon>
        <taxon>Alveolata</taxon>
        <taxon>Apicomplexa</taxon>
        <taxon>Conoidasida</taxon>
        <taxon>Coccidia</taxon>
        <taxon>Eucoccidiorida</taxon>
        <taxon>Eimeriorina</taxon>
        <taxon>Sarcocystidae</taxon>
        <taxon>Cystoisospora</taxon>
    </lineage>
</organism>
<evidence type="ECO:0000256" key="9">
    <source>
        <dbReference type="RuleBase" id="RU004187"/>
    </source>
</evidence>
<dbReference type="PROSITE" id="PS00995">
    <property type="entry name" value="TCP1_3"/>
    <property type="match status" value="1"/>
</dbReference>
<dbReference type="Gene3D" id="3.50.7.10">
    <property type="entry name" value="GroEL"/>
    <property type="match status" value="1"/>
</dbReference>
<dbReference type="InterPro" id="IPR053374">
    <property type="entry name" value="TCP-1_chaperonin"/>
</dbReference>
<evidence type="ECO:0000256" key="8">
    <source>
        <dbReference type="ARBA" id="ARBA00030049"/>
    </source>
</evidence>
<accession>A0A2C6K8U5</accession>
<dbReference type="SUPFAM" id="SSF48592">
    <property type="entry name" value="GroEL equatorial domain-like"/>
    <property type="match status" value="1"/>
</dbReference>
<keyword evidence="7 9" id="KW-0143">Chaperone</keyword>
<dbReference type="GO" id="GO:0005737">
    <property type="term" value="C:cytoplasm"/>
    <property type="evidence" value="ECO:0007669"/>
    <property type="project" value="UniProtKB-SubCell"/>
</dbReference>
<dbReference type="InterPro" id="IPR027409">
    <property type="entry name" value="GroEL-like_apical_dom_sf"/>
</dbReference>
<dbReference type="FunFam" id="3.50.7.10:FF:000009">
    <property type="entry name" value="T-complex protein 1 subunit alpha"/>
    <property type="match status" value="1"/>
</dbReference>
<evidence type="ECO:0000256" key="4">
    <source>
        <dbReference type="ARBA" id="ARBA00022490"/>
    </source>
</evidence>
<dbReference type="EMBL" id="MIGC01002387">
    <property type="protein sequence ID" value="PHJ21181.1"/>
    <property type="molecule type" value="Genomic_DNA"/>
</dbReference>
<dbReference type="CDD" id="cd03335">
    <property type="entry name" value="TCP1_alpha"/>
    <property type="match status" value="1"/>
</dbReference>
<evidence type="ECO:0000256" key="3">
    <source>
        <dbReference type="ARBA" id="ARBA00014424"/>
    </source>
</evidence>
<dbReference type="GO" id="GO:0051082">
    <property type="term" value="F:unfolded protein binding"/>
    <property type="evidence" value="ECO:0007669"/>
    <property type="project" value="InterPro"/>
</dbReference>
<evidence type="ECO:0000256" key="6">
    <source>
        <dbReference type="ARBA" id="ARBA00022840"/>
    </source>
</evidence>
<comment type="similarity">
    <text evidence="2 9">Belongs to the TCP-1 chaperonin family.</text>
</comment>
<dbReference type="InterPro" id="IPR012715">
    <property type="entry name" value="Chap_CCT_alpha"/>
</dbReference>
<dbReference type="PANTHER" id="PTHR11353">
    <property type="entry name" value="CHAPERONIN"/>
    <property type="match status" value="1"/>
</dbReference>
<comment type="caution">
    <text evidence="11">The sequence shown here is derived from an EMBL/GenBank/DDBJ whole genome shotgun (WGS) entry which is preliminary data.</text>
</comment>
<dbReference type="InterPro" id="IPR054827">
    <property type="entry name" value="thermosome_alpha"/>
</dbReference>
<evidence type="ECO:0000256" key="1">
    <source>
        <dbReference type="ARBA" id="ARBA00004496"/>
    </source>
</evidence>
<dbReference type="PROSITE" id="PS00750">
    <property type="entry name" value="TCP1_1"/>
    <property type="match status" value="1"/>
</dbReference>
<feature type="compositionally biased region" description="Low complexity" evidence="10">
    <location>
        <begin position="499"/>
        <end position="518"/>
    </location>
</feature>
<keyword evidence="4" id="KW-0963">Cytoplasm</keyword>
<dbReference type="Gene3D" id="3.30.260.10">
    <property type="entry name" value="TCP-1-like chaperonin intermediate domain"/>
    <property type="match status" value="1"/>
</dbReference>
<dbReference type="GO" id="GO:0016887">
    <property type="term" value="F:ATP hydrolysis activity"/>
    <property type="evidence" value="ECO:0007669"/>
    <property type="project" value="InterPro"/>
</dbReference>
<protein>
    <recommendedName>
        <fullName evidence="3">T-complex protein 1 subunit alpha</fullName>
    </recommendedName>
    <alternativeName>
        <fullName evidence="8">CCT-alpha</fullName>
    </alternativeName>
</protein>
<dbReference type="AlphaFoldDB" id="A0A2C6K8U5"/>
<feature type="region of interest" description="Disordered" evidence="10">
    <location>
        <begin position="481"/>
        <end position="519"/>
    </location>
</feature>
<dbReference type="RefSeq" id="XP_067922865.1">
    <property type="nucleotide sequence ID" value="XM_068065152.1"/>
</dbReference>
<dbReference type="Proteomes" id="UP000221165">
    <property type="component" value="Unassembled WGS sequence"/>
</dbReference>
<name>A0A2C6K8U5_9APIC</name>
<gene>
    <name evidence="11" type="ORF">CSUI_004971</name>
</gene>